<dbReference type="Gene3D" id="3.40.50.2000">
    <property type="entry name" value="Glycogen Phosphorylase B"/>
    <property type="match status" value="4"/>
</dbReference>
<dbReference type="GO" id="GO:0016757">
    <property type="term" value="F:glycosyltransferase activity"/>
    <property type="evidence" value="ECO:0007669"/>
    <property type="project" value="UniProtKB-KW"/>
</dbReference>
<keyword evidence="3" id="KW-1185">Reference proteome</keyword>
<dbReference type="Pfam" id="PF13439">
    <property type="entry name" value="Glyco_transf_4"/>
    <property type="match status" value="2"/>
</dbReference>
<evidence type="ECO:0000313" key="3">
    <source>
        <dbReference type="Proteomes" id="UP001597296"/>
    </source>
</evidence>
<dbReference type="RefSeq" id="WP_377318061.1">
    <property type="nucleotide sequence ID" value="NZ_JBHUIY010000037.1"/>
</dbReference>
<dbReference type="Pfam" id="PF13692">
    <property type="entry name" value="Glyco_trans_1_4"/>
    <property type="match status" value="2"/>
</dbReference>
<keyword evidence="2" id="KW-0328">Glycosyltransferase</keyword>
<comment type="caution">
    <text evidence="2">The sequence shown here is derived from an EMBL/GenBank/DDBJ whole genome shotgun (WGS) entry which is preliminary data.</text>
</comment>
<protein>
    <submittedName>
        <fullName evidence="2">Glycosyltransferase</fullName>
        <ecNumber evidence="2">2.4.-.-</ecNumber>
    </submittedName>
</protein>
<sequence length="722" mass="75036">MRILLVARSLGQGGAERQLVTLAGELARRGHDVAVALLYPGGPFAAALTSAGIPLHPLDKSGRWDLAGPLRRLRALVRAWRPEILHGYLPVANLLVALAGRAVPGCRVVFGIRASDMDLSRYDPANRLLYRAEAMVAGRADLVIANAAAGLEALWRRGAPAGRGVVIANGIDTGRFRPDPAARAEERARLGIDDATCLVGMIARHDPMKDHATFLAAAAASGPGFAFVLAGSGTADEGAPPPPDGIVLHRLGPVAGVERLMAALDVGALPSRFGEGFPNALAEMMACGVPCVATPVGESAAILGDTGRIVPAGDPAALAEAWRALAPPRDPALARRCRARIEENYAVALLGARTEAVLAALARPLIVHVITGLGTGGAEGMLARLVRRSQAFRHVVVSLTGPGTIGPALRRDGIEVIALGLPPGPRALAGLPGLARLLRRLRPALVQTWLYHADLLGTLAAGLAGGLPVAWSLRCSDMDRARYGRLVGLLARLSPLPRLVIANAEAGRVWHRAQGYRPRAWAVIANGIDTDRFRPDPAARTRWRAALGVPPETVLVGMVARVDPMKDHAGFLAAATAAATLRPEIALVLAGTGTETLPGPAAHRLGAVTDVAGLYAALDIVVLASRFGEGFPNVVAEAMACGRAVIASASGDAAAILGPAGVTVPPGDDAALEQAILSLAAAPDRRAALGTAARHRVEEHYGLDRAVTAFETAWRETLGREP</sequence>
<gene>
    <name evidence="2" type="ORF">ACFSNB_15150</name>
</gene>
<evidence type="ECO:0000313" key="2">
    <source>
        <dbReference type="EMBL" id="MFD2235149.1"/>
    </source>
</evidence>
<dbReference type="EMBL" id="JBHUIY010000037">
    <property type="protein sequence ID" value="MFD2235149.1"/>
    <property type="molecule type" value="Genomic_DNA"/>
</dbReference>
<dbReference type="Proteomes" id="UP001597296">
    <property type="component" value="Unassembled WGS sequence"/>
</dbReference>
<feature type="domain" description="Glycosyltransferase subfamily 4-like N-terminal" evidence="1">
    <location>
        <begin position="376"/>
        <end position="532"/>
    </location>
</feature>
<dbReference type="InterPro" id="IPR028098">
    <property type="entry name" value="Glyco_trans_4-like_N"/>
</dbReference>
<evidence type="ECO:0000259" key="1">
    <source>
        <dbReference type="Pfam" id="PF13439"/>
    </source>
</evidence>
<dbReference type="EC" id="2.4.-.-" evidence="2"/>
<dbReference type="PANTHER" id="PTHR12526:SF636">
    <property type="entry name" value="BLL3647 PROTEIN"/>
    <property type="match status" value="1"/>
</dbReference>
<proteinExistence type="predicted"/>
<dbReference type="PANTHER" id="PTHR12526">
    <property type="entry name" value="GLYCOSYLTRANSFERASE"/>
    <property type="match status" value="1"/>
</dbReference>
<accession>A0ABW5CD14</accession>
<name>A0ABW5CD14_9PROT</name>
<dbReference type="SUPFAM" id="SSF53756">
    <property type="entry name" value="UDP-Glycosyltransferase/glycogen phosphorylase"/>
    <property type="match status" value="2"/>
</dbReference>
<reference evidence="3" key="1">
    <citation type="journal article" date="2019" name="Int. J. Syst. Evol. Microbiol.">
        <title>The Global Catalogue of Microorganisms (GCM) 10K type strain sequencing project: providing services to taxonomists for standard genome sequencing and annotation.</title>
        <authorList>
            <consortium name="The Broad Institute Genomics Platform"/>
            <consortium name="The Broad Institute Genome Sequencing Center for Infectious Disease"/>
            <person name="Wu L."/>
            <person name="Ma J."/>
        </authorList>
    </citation>
    <scope>NUCLEOTIDE SEQUENCE [LARGE SCALE GENOMIC DNA]</scope>
    <source>
        <strain evidence="3">KCTC 15012</strain>
    </source>
</reference>
<organism evidence="2 3">
    <name type="scientific">Phaeospirillum tilakii</name>
    <dbReference type="NCBI Taxonomy" id="741673"/>
    <lineage>
        <taxon>Bacteria</taxon>
        <taxon>Pseudomonadati</taxon>
        <taxon>Pseudomonadota</taxon>
        <taxon>Alphaproteobacteria</taxon>
        <taxon>Rhodospirillales</taxon>
        <taxon>Rhodospirillaceae</taxon>
        <taxon>Phaeospirillum</taxon>
    </lineage>
</organism>
<keyword evidence="2" id="KW-0808">Transferase</keyword>
<feature type="domain" description="Glycosyltransferase subfamily 4-like N-terminal" evidence="1">
    <location>
        <begin position="13"/>
        <end position="175"/>
    </location>
</feature>